<dbReference type="PROSITE" id="PS00383">
    <property type="entry name" value="TYR_PHOSPHATASE_1"/>
    <property type="match status" value="1"/>
</dbReference>
<dbReference type="EMBL" id="CAXLJL010000334">
    <property type="protein sequence ID" value="CAL5136556.1"/>
    <property type="molecule type" value="Genomic_DNA"/>
</dbReference>
<dbReference type="Proteomes" id="UP001497525">
    <property type="component" value="Unassembled WGS sequence"/>
</dbReference>
<dbReference type="PANTHER" id="PTHR13524:SF2">
    <property type="entry name" value="MYOTUBULARIN-RELATED PROTEIN 14"/>
    <property type="match status" value="1"/>
</dbReference>
<feature type="region of interest" description="Disordered" evidence="1">
    <location>
        <begin position="443"/>
        <end position="478"/>
    </location>
</feature>
<dbReference type="InterPro" id="IPR029021">
    <property type="entry name" value="Prot-tyrosine_phosphatase-like"/>
</dbReference>
<dbReference type="Gene3D" id="3.90.190.10">
    <property type="entry name" value="Protein tyrosine phosphatase superfamily"/>
    <property type="match status" value="1"/>
</dbReference>
<evidence type="ECO:0008006" key="4">
    <source>
        <dbReference type="Google" id="ProtNLM"/>
    </source>
</evidence>
<organism evidence="2 3">
    <name type="scientific">Calicophoron daubneyi</name>
    <name type="common">Rumen fluke</name>
    <name type="synonym">Paramphistomum daubneyi</name>
    <dbReference type="NCBI Taxonomy" id="300641"/>
    <lineage>
        <taxon>Eukaryota</taxon>
        <taxon>Metazoa</taxon>
        <taxon>Spiralia</taxon>
        <taxon>Lophotrochozoa</taxon>
        <taxon>Platyhelminthes</taxon>
        <taxon>Trematoda</taxon>
        <taxon>Digenea</taxon>
        <taxon>Plagiorchiida</taxon>
        <taxon>Pronocephalata</taxon>
        <taxon>Paramphistomoidea</taxon>
        <taxon>Paramphistomidae</taxon>
        <taxon>Calicophoron</taxon>
    </lineage>
</organism>
<dbReference type="InterPro" id="IPR039802">
    <property type="entry name" value="MTMR14"/>
</dbReference>
<dbReference type="InterPro" id="IPR016130">
    <property type="entry name" value="Tyr_Pase_AS"/>
</dbReference>
<dbReference type="PANTHER" id="PTHR13524">
    <property type="entry name" value="MYOTUBULARIN-RELATED"/>
    <property type="match status" value="1"/>
</dbReference>
<dbReference type="GO" id="GO:0004438">
    <property type="term" value="F:phosphatidylinositol-3-phosphate phosphatase activity"/>
    <property type="evidence" value="ECO:0007669"/>
    <property type="project" value="InterPro"/>
</dbReference>
<name>A0AAV2TKM3_CALDB</name>
<accession>A0AAV2TKM3</accession>
<evidence type="ECO:0000256" key="1">
    <source>
        <dbReference type="SAM" id="MobiDB-lite"/>
    </source>
</evidence>
<comment type="caution">
    <text evidence="2">The sequence shown here is derived from an EMBL/GenBank/DDBJ whole genome shotgun (WGS) entry which is preliminary data.</text>
</comment>
<proteinExistence type="predicted"/>
<evidence type="ECO:0000313" key="3">
    <source>
        <dbReference type="Proteomes" id="UP001497525"/>
    </source>
</evidence>
<sequence>MASFGNVRELPGLLSLMVANNYAEAVNKSFPEEIQTVSSQCFELISKDYHIEKVQNDGGNLCGHYPPSLFIPWSPSSASFTAAELRSLISQAKYARCRTRFVVPAFSYQGKNICRSSTLSVALEVYGRQVAGAAGLSAVSNSVNECNVDDKTGLEDGRTIFSRIRDDDCELMKRFNVRYICDLMLEYRKVKYWLPVTSSEKADPDSRYHDFEVLPLPYPGSEFFRVWRDSGYQMKGLYFDWNQPLIEVTLRPEIIPKTILSANIDWLAYKNWDLTTITTNYLKLLLGILFEGAGGILLHCVSGWDRTPLFVSLIRCLLWADDLAHHSLSPSEMLYCTLAYDWFLFGHKLQTRIESGEEILRFAFSFLGEVASNPELSLHYGYDMIIPPDDPTPDEENPTQKFVQVRWSPSLLEARQKRLQDLSGLFLSLWDEIVTTAARSAMNGKVPEPGEAENTATTQPSASAPTSRRESLTTGQPFSSSVVSQISNVVSSATALALQLARPLVANRFGASSEPSVISGSNVNN</sequence>
<feature type="compositionally biased region" description="Low complexity" evidence="1">
    <location>
        <begin position="455"/>
        <end position="466"/>
    </location>
</feature>
<protein>
    <recommendedName>
        <fullName evidence="4">Myotubularin-related protein 14</fullName>
    </recommendedName>
</protein>
<dbReference type="AlphaFoldDB" id="A0AAV2TKM3"/>
<gene>
    <name evidence="2" type="ORF">CDAUBV1_LOCUS10692</name>
</gene>
<reference evidence="2" key="1">
    <citation type="submission" date="2024-06" db="EMBL/GenBank/DDBJ databases">
        <authorList>
            <person name="Liu X."/>
            <person name="Lenzi L."/>
            <person name="Haldenby T S."/>
            <person name="Uol C."/>
        </authorList>
    </citation>
    <scope>NUCLEOTIDE SEQUENCE</scope>
</reference>
<evidence type="ECO:0000313" key="2">
    <source>
        <dbReference type="EMBL" id="CAL5136556.1"/>
    </source>
</evidence>
<dbReference type="SUPFAM" id="SSF52799">
    <property type="entry name" value="(Phosphotyrosine protein) phosphatases II"/>
    <property type="match status" value="1"/>
</dbReference>